<evidence type="ECO:0000259" key="4">
    <source>
        <dbReference type="PROSITE" id="PS50949"/>
    </source>
</evidence>
<sequence length="243" mass="26786">MTADDAPDFVRKSRPTDIRGGIAHELGVAIVSGRMAPGTPLVSEERYSSENGVSRGAYREALRILAAKGLIVNRVKSVTRVTERAKWNMLDLDVLGWMFEGGPTPEFIASIFELRSIVEPSAAMFAARRRDERQLARMGHALGEMERYGLLDPAGRAADQAFHLTILEATRNEPLMTLSSSIAAAVEWTTRFARDERRQYRDPMPDHHAVYAALIEGDGRAARHAMEILIGNASSDAGVDPDR</sequence>
<dbReference type="SMART" id="SM00345">
    <property type="entry name" value="HTH_GNTR"/>
    <property type="match status" value="1"/>
</dbReference>
<dbReference type="PROSITE" id="PS50949">
    <property type="entry name" value="HTH_GNTR"/>
    <property type="match status" value="1"/>
</dbReference>
<dbReference type="EMBL" id="JACHNX010000022">
    <property type="protein sequence ID" value="MBB4611225.1"/>
    <property type="molecule type" value="Genomic_DNA"/>
</dbReference>
<dbReference type="InterPro" id="IPR008920">
    <property type="entry name" value="TF_FadR/GntR_C"/>
</dbReference>
<dbReference type="Gene3D" id="1.20.120.530">
    <property type="entry name" value="GntR ligand-binding domain-like"/>
    <property type="match status" value="1"/>
</dbReference>
<evidence type="ECO:0000256" key="3">
    <source>
        <dbReference type="ARBA" id="ARBA00023163"/>
    </source>
</evidence>
<name>A0AA40ZW01_9SPHN</name>
<feature type="domain" description="HTH gntR-type" evidence="4">
    <location>
        <begin position="16"/>
        <end position="84"/>
    </location>
</feature>
<dbReference type="EMBL" id="JAFHKU010000107">
    <property type="protein sequence ID" value="MBN3557136.1"/>
    <property type="molecule type" value="Genomic_DNA"/>
</dbReference>
<organism evidence="6 8">
    <name type="scientific">Sphingomonas yabuuchiae</name>
    <dbReference type="NCBI Taxonomy" id="172044"/>
    <lineage>
        <taxon>Bacteria</taxon>
        <taxon>Pseudomonadati</taxon>
        <taxon>Pseudomonadota</taxon>
        <taxon>Alphaproteobacteria</taxon>
        <taxon>Sphingomonadales</taxon>
        <taxon>Sphingomonadaceae</taxon>
        <taxon>Sphingomonas</taxon>
    </lineage>
</organism>
<dbReference type="GO" id="GO:0003677">
    <property type="term" value="F:DNA binding"/>
    <property type="evidence" value="ECO:0007669"/>
    <property type="project" value="UniProtKB-KW"/>
</dbReference>
<accession>A0AA40ZW01</accession>
<evidence type="ECO:0000313" key="8">
    <source>
        <dbReference type="Proteomes" id="UP000704529"/>
    </source>
</evidence>
<dbReference type="Pfam" id="PF07729">
    <property type="entry name" value="FCD"/>
    <property type="match status" value="1"/>
</dbReference>
<dbReference type="PANTHER" id="PTHR43537:SF44">
    <property type="entry name" value="GNTR FAMILY REGULATORY PROTEIN"/>
    <property type="match status" value="1"/>
</dbReference>
<dbReference type="InterPro" id="IPR000524">
    <property type="entry name" value="Tscrpt_reg_HTH_GntR"/>
</dbReference>
<dbReference type="Proteomes" id="UP000704529">
    <property type="component" value="Unassembled WGS sequence"/>
</dbReference>
<keyword evidence="7" id="KW-1185">Reference proteome</keyword>
<dbReference type="Pfam" id="PF00392">
    <property type="entry name" value="GntR"/>
    <property type="match status" value="1"/>
</dbReference>
<protein>
    <submittedName>
        <fullName evidence="5 6">FadR family transcriptional regulator</fullName>
    </submittedName>
</protein>
<dbReference type="Gene3D" id="1.10.10.10">
    <property type="entry name" value="Winged helix-like DNA-binding domain superfamily/Winged helix DNA-binding domain"/>
    <property type="match status" value="1"/>
</dbReference>
<reference evidence="5 7" key="1">
    <citation type="submission" date="2020-08" db="EMBL/GenBank/DDBJ databases">
        <title>Genomic Encyclopedia of Type Strains, Phase IV (KMG-IV): sequencing the most valuable type-strain genomes for metagenomic binning, comparative biology and taxonomic classification.</title>
        <authorList>
            <person name="Goeker M."/>
        </authorList>
    </citation>
    <scope>NUCLEOTIDE SEQUENCE [LARGE SCALE GENOMIC DNA]</scope>
    <source>
        <strain evidence="5 7">DSM 14562</strain>
    </source>
</reference>
<gene>
    <name evidence="5" type="ORF">GGQ89_003471</name>
    <name evidence="6" type="ORF">JYA60_02680</name>
</gene>
<evidence type="ECO:0000313" key="6">
    <source>
        <dbReference type="EMBL" id="MBN3557136.1"/>
    </source>
</evidence>
<dbReference type="SUPFAM" id="SSF48008">
    <property type="entry name" value="GntR ligand-binding domain-like"/>
    <property type="match status" value="1"/>
</dbReference>
<evidence type="ECO:0000256" key="1">
    <source>
        <dbReference type="ARBA" id="ARBA00023015"/>
    </source>
</evidence>
<dbReference type="InterPro" id="IPR036388">
    <property type="entry name" value="WH-like_DNA-bd_sf"/>
</dbReference>
<reference evidence="6" key="2">
    <citation type="submission" date="2021-01" db="EMBL/GenBank/DDBJ databases">
        <title>Genome Sequencing of Type Strains.</title>
        <authorList>
            <person name="Lemaire J.F."/>
            <person name="Inderbitzin P."/>
            <person name="Collins S.B."/>
            <person name="Wespe N."/>
            <person name="Knight-Connoni V."/>
        </authorList>
    </citation>
    <scope>NUCLEOTIDE SEQUENCE</scope>
    <source>
        <strain evidence="6">DSM 14562</strain>
    </source>
</reference>
<keyword evidence="1" id="KW-0805">Transcription regulation</keyword>
<dbReference type="RefSeq" id="WP_184106577.1">
    <property type="nucleotide sequence ID" value="NZ_JACHNX010000022.1"/>
</dbReference>
<dbReference type="Proteomes" id="UP000584663">
    <property type="component" value="Unassembled WGS sequence"/>
</dbReference>
<evidence type="ECO:0000313" key="5">
    <source>
        <dbReference type="EMBL" id="MBB4611225.1"/>
    </source>
</evidence>
<evidence type="ECO:0000313" key="7">
    <source>
        <dbReference type="Proteomes" id="UP000584663"/>
    </source>
</evidence>
<dbReference type="AlphaFoldDB" id="A0AA40ZW01"/>
<keyword evidence="3" id="KW-0804">Transcription</keyword>
<dbReference type="InterPro" id="IPR011711">
    <property type="entry name" value="GntR_C"/>
</dbReference>
<dbReference type="SUPFAM" id="SSF46785">
    <property type="entry name" value="Winged helix' DNA-binding domain"/>
    <property type="match status" value="1"/>
</dbReference>
<dbReference type="GO" id="GO:0003700">
    <property type="term" value="F:DNA-binding transcription factor activity"/>
    <property type="evidence" value="ECO:0007669"/>
    <property type="project" value="InterPro"/>
</dbReference>
<proteinExistence type="predicted"/>
<keyword evidence="2 5" id="KW-0238">DNA-binding</keyword>
<dbReference type="PANTHER" id="PTHR43537">
    <property type="entry name" value="TRANSCRIPTIONAL REGULATOR, GNTR FAMILY"/>
    <property type="match status" value="1"/>
</dbReference>
<dbReference type="SMART" id="SM00895">
    <property type="entry name" value="FCD"/>
    <property type="match status" value="1"/>
</dbReference>
<evidence type="ECO:0000256" key="2">
    <source>
        <dbReference type="ARBA" id="ARBA00023125"/>
    </source>
</evidence>
<dbReference type="InterPro" id="IPR036390">
    <property type="entry name" value="WH_DNA-bd_sf"/>
</dbReference>
<comment type="caution">
    <text evidence="6">The sequence shown here is derived from an EMBL/GenBank/DDBJ whole genome shotgun (WGS) entry which is preliminary data.</text>
</comment>